<comment type="caution">
    <text evidence="1">The sequence shown here is derived from an EMBL/GenBank/DDBJ whole genome shotgun (WGS) entry which is preliminary data.</text>
</comment>
<organism evidence="1 2">
    <name type="scientific">Hymenobacter metallicola</name>
    <dbReference type="NCBI Taxonomy" id="2563114"/>
    <lineage>
        <taxon>Bacteria</taxon>
        <taxon>Pseudomonadati</taxon>
        <taxon>Bacteroidota</taxon>
        <taxon>Cytophagia</taxon>
        <taxon>Cytophagales</taxon>
        <taxon>Hymenobacteraceae</taxon>
        <taxon>Hymenobacter</taxon>
    </lineage>
</organism>
<dbReference type="OrthoDB" id="714084at2"/>
<evidence type="ECO:0000313" key="1">
    <source>
        <dbReference type="EMBL" id="TGE20920.1"/>
    </source>
</evidence>
<reference evidence="1 2" key="1">
    <citation type="submission" date="2019-04" db="EMBL/GenBank/DDBJ databases">
        <authorList>
            <person name="Feng G."/>
            <person name="Zhang J."/>
            <person name="Zhu H."/>
        </authorList>
    </citation>
    <scope>NUCLEOTIDE SEQUENCE [LARGE SCALE GENOMIC DNA]</scope>
    <source>
        <strain evidence="1 2">9PBR-1</strain>
    </source>
</reference>
<protein>
    <submittedName>
        <fullName evidence="1">Uncharacterized protein</fullName>
    </submittedName>
</protein>
<dbReference type="Proteomes" id="UP000298471">
    <property type="component" value="Unassembled WGS sequence"/>
</dbReference>
<gene>
    <name evidence="1" type="ORF">E5K02_25300</name>
</gene>
<dbReference type="EMBL" id="SRMB01000009">
    <property type="protein sequence ID" value="TGE20920.1"/>
    <property type="molecule type" value="Genomic_DNA"/>
</dbReference>
<sequence>MAILQTVIRNDSLALSGNSPRARPILAQVQPLHLVNNRVPDVIEGPPLPPGYFAIGLKELLYLRHNNRPFFTQNDSLFLIQQGLNKQKGLLDSTRFAPNDLTYNRSLSVYREIYGLSLPIFSQDSLRAYMQVDHYCRHMCGGGTGLLLVKKNGQWHVVGKEGTWVE</sequence>
<evidence type="ECO:0000313" key="2">
    <source>
        <dbReference type="Proteomes" id="UP000298471"/>
    </source>
</evidence>
<dbReference type="RefSeq" id="WP_135399322.1">
    <property type="nucleotide sequence ID" value="NZ_SRMB01000009.1"/>
</dbReference>
<keyword evidence="2" id="KW-1185">Reference proteome</keyword>
<proteinExistence type="predicted"/>
<dbReference type="AlphaFoldDB" id="A0A4Z0PT66"/>
<accession>A0A4Z0PT66</accession>
<name>A0A4Z0PT66_9BACT</name>